<evidence type="ECO:0000256" key="4">
    <source>
        <dbReference type="ARBA" id="ARBA00022692"/>
    </source>
</evidence>
<evidence type="ECO:0000256" key="2">
    <source>
        <dbReference type="ARBA" id="ARBA00022448"/>
    </source>
</evidence>
<dbReference type="InterPro" id="IPR000515">
    <property type="entry name" value="MetI-like"/>
</dbReference>
<dbReference type="PROSITE" id="PS50928">
    <property type="entry name" value="ABC_TM1"/>
    <property type="match status" value="1"/>
</dbReference>
<evidence type="ECO:0000256" key="7">
    <source>
        <dbReference type="SAM" id="Phobius"/>
    </source>
</evidence>
<dbReference type="InterPro" id="IPR035906">
    <property type="entry name" value="MetI-like_sf"/>
</dbReference>
<dbReference type="Pfam" id="PF00528">
    <property type="entry name" value="BPD_transp_1"/>
    <property type="match status" value="1"/>
</dbReference>
<keyword evidence="5 7" id="KW-1133">Transmembrane helix</keyword>
<dbReference type="AlphaFoldDB" id="A0A382BLV2"/>
<dbReference type="GO" id="GO:0055085">
    <property type="term" value="P:transmembrane transport"/>
    <property type="evidence" value="ECO:0007669"/>
    <property type="project" value="InterPro"/>
</dbReference>
<organism evidence="9">
    <name type="scientific">marine metagenome</name>
    <dbReference type="NCBI Taxonomy" id="408172"/>
    <lineage>
        <taxon>unclassified sequences</taxon>
        <taxon>metagenomes</taxon>
        <taxon>ecological metagenomes</taxon>
    </lineage>
</organism>
<keyword evidence="4 7" id="KW-0812">Transmembrane</keyword>
<dbReference type="Gene3D" id="1.10.3720.10">
    <property type="entry name" value="MetI-like"/>
    <property type="match status" value="1"/>
</dbReference>
<dbReference type="GO" id="GO:0005886">
    <property type="term" value="C:plasma membrane"/>
    <property type="evidence" value="ECO:0007669"/>
    <property type="project" value="UniProtKB-SubCell"/>
</dbReference>
<dbReference type="CDD" id="cd06261">
    <property type="entry name" value="TM_PBP2"/>
    <property type="match status" value="1"/>
</dbReference>
<keyword evidence="6 7" id="KW-0472">Membrane</keyword>
<feature type="transmembrane region" description="Helical" evidence="7">
    <location>
        <begin position="97"/>
        <end position="115"/>
    </location>
</feature>
<proteinExistence type="predicted"/>
<feature type="transmembrane region" description="Helical" evidence="7">
    <location>
        <begin position="40"/>
        <end position="64"/>
    </location>
</feature>
<evidence type="ECO:0000256" key="6">
    <source>
        <dbReference type="ARBA" id="ARBA00023136"/>
    </source>
</evidence>
<feature type="domain" description="ABC transmembrane type-1" evidence="8">
    <location>
        <begin position="29"/>
        <end position="209"/>
    </location>
</feature>
<evidence type="ECO:0000256" key="1">
    <source>
        <dbReference type="ARBA" id="ARBA00004651"/>
    </source>
</evidence>
<evidence type="ECO:0000256" key="3">
    <source>
        <dbReference type="ARBA" id="ARBA00022475"/>
    </source>
</evidence>
<protein>
    <recommendedName>
        <fullName evidence="8">ABC transmembrane type-1 domain-containing protein</fullName>
    </recommendedName>
</protein>
<feature type="transmembrane region" description="Helical" evidence="7">
    <location>
        <begin position="70"/>
        <end position="90"/>
    </location>
</feature>
<evidence type="ECO:0000313" key="9">
    <source>
        <dbReference type="EMBL" id="SVB14800.1"/>
    </source>
</evidence>
<keyword evidence="2" id="KW-0813">Transport</keyword>
<dbReference type="SUPFAM" id="SSF161098">
    <property type="entry name" value="MetI-like"/>
    <property type="match status" value="1"/>
</dbReference>
<dbReference type="FunFam" id="1.10.3720.10:FF:000003">
    <property type="entry name" value="Aliphatic sulfonate ABC transporter permease"/>
    <property type="match status" value="1"/>
</dbReference>
<accession>A0A382BLV2</accession>
<keyword evidence="3" id="KW-1003">Cell membrane</keyword>
<comment type="subcellular location">
    <subcellularLocation>
        <location evidence="1">Cell membrane</location>
        <topology evidence="1">Multi-pass membrane protein</topology>
    </subcellularLocation>
</comment>
<sequence length="227" mass="24370">MHPIVLPGPITVGGALIELAQSGMLWDAIKISLTRVFSGWLLGSSIAVPLGLLAGTSIAARAALDPFVHFFRFVPALALVSLFILWFGIGELAKVNLIAYAVGFVTLVTTASGASSIDIDKLNGARSLGANRIDLFFKIILPATLPSIFVGMRLALANAFLVIVAAEALAAQEGIGFLIWNARTFFRTDFIFVGIMCFGGLGFICDRLWKLFGRTIISKYLTKLGNY</sequence>
<feature type="transmembrane region" description="Helical" evidence="7">
    <location>
        <begin position="191"/>
        <end position="209"/>
    </location>
</feature>
<dbReference type="PANTHER" id="PTHR30151">
    <property type="entry name" value="ALKANE SULFONATE ABC TRANSPORTER-RELATED, MEMBRANE SUBUNIT"/>
    <property type="match status" value="1"/>
</dbReference>
<feature type="transmembrane region" description="Helical" evidence="7">
    <location>
        <begin position="159"/>
        <end position="179"/>
    </location>
</feature>
<reference evidence="9" key="1">
    <citation type="submission" date="2018-05" db="EMBL/GenBank/DDBJ databases">
        <authorList>
            <person name="Lanie J.A."/>
            <person name="Ng W.-L."/>
            <person name="Kazmierczak K.M."/>
            <person name="Andrzejewski T.M."/>
            <person name="Davidsen T.M."/>
            <person name="Wayne K.J."/>
            <person name="Tettelin H."/>
            <person name="Glass J.I."/>
            <person name="Rusch D."/>
            <person name="Podicherti R."/>
            <person name="Tsui H.-C.T."/>
            <person name="Winkler M.E."/>
        </authorList>
    </citation>
    <scope>NUCLEOTIDE SEQUENCE</scope>
</reference>
<dbReference type="EMBL" id="UINC01030422">
    <property type="protein sequence ID" value="SVB14800.1"/>
    <property type="molecule type" value="Genomic_DNA"/>
</dbReference>
<evidence type="ECO:0000256" key="5">
    <source>
        <dbReference type="ARBA" id="ARBA00022989"/>
    </source>
</evidence>
<feature type="transmembrane region" description="Helical" evidence="7">
    <location>
        <begin position="135"/>
        <end position="152"/>
    </location>
</feature>
<gene>
    <name evidence="9" type="ORF">METZ01_LOCUS167654</name>
</gene>
<name>A0A382BLV2_9ZZZZ</name>
<evidence type="ECO:0000259" key="8">
    <source>
        <dbReference type="PROSITE" id="PS50928"/>
    </source>
</evidence>
<dbReference type="PANTHER" id="PTHR30151:SF0">
    <property type="entry name" value="ABC TRANSPORTER PERMEASE PROTEIN MJ0413-RELATED"/>
    <property type="match status" value="1"/>
</dbReference>